<keyword evidence="4" id="KW-0460">Magnesium</keyword>
<evidence type="ECO:0000256" key="1">
    <source>
        <dbReference type="ARBA" id="ARBA00001946"/>
    </source>
</evidence>
<dbReference type="Gene3D" id="3.90.79.10">
    <property type="entry name" value="Nucleoside Triphosphate Pyrophosphohydrolase"/>
    <property type="match status" value="1"/>
</dbReference>
<dbReference type="GO" id="GO:0016787">
    <property type="term" value="F:hydrolase activity"/>
    <property type="evidence" value="ECO:0007669"/>
    <property type="project" value="UniProtKB-KW"/>
</dbReference>
<evidence type="ECO:0000256" key="3">
    <source>
        <dbReference type="ARBA" id="ARBA00022801"/>
    </source>
</evidence>
<keyword evidence="3 5" id="KW-0378">Hydrolase</keyword>
<sequence>MIELPDDLPVLEREVVRLIVRDATGAVLLFRARELTMPELGYWWELPGGGIEPGETYVDAAVRELREETGLRIDPAQVGPANWRRTSSFRMRGKRRVQHEVVAVATLDAVAPGIDEQDREQHEIEDYVGFRWLPVEEIVGSAERFYPGRLPSLLPDVLAGKDIDEPFELFS</sequence>
<evidence type="ECO:0000313" key="8">
    <source>
        <dbReference type="Proteomes" id="UP000680750"/>
    </source>
</evidence>
<evidence type="ECO:0000259" key="6">
    <source>
        <dbReference type="PROSITE" id="PS51462"/>
    </source>
</evidence>
<dbReference type="InterPro" id="IPR020476">
    <property type="entry name" value="Nudix_hydrolase"/>
</dbReference>
<dbReference type="PANTHER" id="PTHR43046">
    <property type="entry name" value="GDP-MANNOSE MANNOSYL HYDROLASE"/>
    <property type="match status" value="1"/>
</dbReference>
<dbReference type="PRINTS" id="PR00502">
    <property type="entry name" value="NUDIXFAMILY"/>
</dbReference>
<dbReference type="Pfam" id="PF00293">
    <property type="entry name" value="NUDIX"/>
    <property type="match status" value="1"/>
</dbReference>
<evidence type="ECO:0000256" key="5">
    <source>
        <dbReference type="RuleBase" id="RU003476"/>
    </source>
</evidence>
<dbReference type="KEGG" id="aser:Asera_05540"/>
<proteinExistence type="inferred from homology"/>
<keyword evidence="8" id="KW-1185">Reference proteome</keyword>
<feature type="domain" description="Nudix hydrolase" evidence="6">
    <location>
        <begin position="10"/>
        <end position="156"/>
    </location>
</feature>
<evidence type="ECO:0000256" key="4">
    <source>
        <dbReference type="ARBA" id="ARBA00022842"/>
    </source>
</evidence>
<dbReference type="PROSITE" id="PS51462">
    <property type="entry name" value="NUDIX"/>
    <property type="match status" value="1"/>
</dbReference>
<gene>
    <name evidence="7" type="ORF">Asera_05540</name>
</gene>
<dbReference type="InterPro" id="IPR020084">
    <property type="entry name" value="NUDIX_hydrolase_CS"/>
</dbReference>
<dbReference type="InterPro" id="IPR000086">
    <property type="entry name" value="NUDIX_hydrolase_dom"/>
</dbReference>
<evidence type="ECO:0000256" key="2">
    <source>
        <dbReference type="ARBA" id="ARBA00005582"/>
    </source>
</evidence>
<dbReference type="PANTHER" id="PTHR43046:SF12">
    <property type="entry name" value="GDP-MANNOSE MANNOSYL HYDROLASE"/>
    <property type="match status" value="1"/>
</dbReference>
<dbReference type="InterPro" id="IPR015797">
    <property type="entry name" value="NUDIX_hydrolase-like_dom_sf"/>
</dbReference>
<organism evidence="7 8">
    <name type="scientific">Actinocatenispora sera</name>
    <dbReference type="NCBI Taxonomy" id="390989"/>
    <lineage>
        <taxon>Bacteria</taxon>
        <taxon>Bacillati</taxon>
        <taxon>Actinomycetota</taxon>
        <taxon>Actinomycetes</taxon>
        <taxon>Micromonosporales</taxon>
        <taxon>Micromonosporaceae</taxon>
        <taxon>Actinocatenispora</taxon>
    </lineage>
</organism>
<dbReference type="SUPFAM" id="SSF55811">
    <property type="entry name" value="Nudix"/>
    <property type="match status" value="1"/>
</dbReference>
<dbReference type="CDD" id="cd04685">
    <property type="entry name" value="NUDIX_Hydrolase"/>
    <property type="match status" value="1"/>
</dbReference>
<dbReference type="AlphaFoldDB" id="A0A810KVV6"/>
<dbReference type="Proteomes" id="UP000680750">
    <property type="component" value="Chromosome"/>
</dbReference>
<accession>A0A810KVV6</accession>
<comment type="similarity">
    <text evidence="2 5">Belongs to the Nudix hydrolase family.</text>
</comment>
<name>A0A810KVV6_9ACTN</name>
<protein>
    <submittedName>
        <fullName evidence="7">DNA mismatch repair protein MutT</fullName>
    </submittedName>
</protein>
<comment type="cofactor">
    <cofactor evidence="1">
        <name>Mg(2+)</name>
        <dbReference type="ChEBI" id="CHEBI:18420"/>
    </cofactor>
</comment>
<evidence type="ECO:0000313" key="7">
    <source>
        <dbReference type="EMBL" id="BCJ26446.1"/>
    </source>
</evidence>
<reference evidence="7" key="1">
    <citation type="submission" date="2020-08" db="EMBL/GenBank/DDBJ databases">
        <title>Whole genome shotgun sequence of Actinocatenispora sera NBRC 101916.</title>
        <authorList>
            <person name="Komaki H."/>
            <person name="Tamura T."/>
        </authorList>
    </citation>
    <scope>NUCLEOTIDE SEQUENCE</scope>
    <source>
        <strain evidence="7">NBRC 101916</strain>
    </source>
</reference>
<dbReference type="EMBL" id="AP023354">
    <property type="protein sequence ID" value="BCJ26446.1"/>
    <property type="molecule type" value="Genomic_DNA"/>
</dbReference>
<dbReference type="RefSeq" id="WP_030446915.1">
    <property type="nucleotide sequence ID" value="NZ_AP023354.1"/>
</dbReference>
<dbReference type="PROSITE" id="PS00893">
    <property type="entry name" value="NUDIX_BOX"/>
    <property type="match status" value="1"/>
</dbReference>